<keyword evidence="4" id="KW-0444">Lipid biosynthesis</keyword>
<protein>
    <recommendedName>
        <fullName evidence="3 10">Lipid-A-disaccharide synthase</fullName>
        <ecNumber evidence="2 10">2.4.1.182</ecNumber>
    </recommendedName>
</protein>
<evidence type="ECO:0000256" key="7">
    <source>
        <dbReference type="ARBA" id="ARBA00022679"/>
    </source>
</evidence>
<evidence type="ECO:0000256" key="5">
    <source>
        <dbReference type="ARBA" id="ARBA00022556"/>
    </source>
</evidence>
<dbReference type="InterPro" id="IPR003835">
    <property type="entry name" value="Glyco_trans_19"/>
</dbReference>
<accession>A0A7U3ZMC7</accession>
<dbReference type="SUPFAM" id="SSF53756">
    <property type="entry name" value="UDP-Glycosyltransferase/glycogen phosphorylase"/>
    <property type="match status" value="1"/>
</dbReference>
<dbReference type="Proteomes" id="UP000000493">
    <property type="component" value="Chromosome"/>
</dbReference>
<evidence type="ECO:0000256" key="9">
    <source>
        <dbReference type="ARBA" id="ARBA00048975"/>
    </source>
</evidence>
<keyword evidence="5" id="KW-0441">Lipid A biosynthesis</keyword>
<keyword evidence="6 11" id="KW-0328">Glycosyltransferase</keyword>
<proteinExistence type="predicted"/>
<evidence type="ECO:0000256" key="3">
    <source>
        <dbReference type="ARBA" id="ARBA00020902"/>
    </source>
</evidence>
<dbReference type="PANTHER" id="PTHR30372:SF4">
    <property type="entry name" value="LIPID-A-DISACCHARIDE SYNTHASE, MITOCHONDRIAL-RELATED"/>
    <property type="match status" value="1"/>
</dbReference>
<dbReference type="GO" id="GO:0008915">
    <property type="term" value="F:lipid-A-disaccharide synthase activity"/>
    <property type="evidence" value="ECO:0007669"/>
    <property type="project" value="UniProtKB-UniRule"/>
</dbReference>
<dbReference type="EMBL" id="CP002859">
    <property type="protein sequence ID" value="AEI49832.1"/>
    <property type="molecule type" value="Genomic_DNA"/>
</dbReference>
<dbReference type="GO" id="GO:0016020">
    <property type="term" value="C:membrane"/>
    <property type="evidence" value="ECO:0007669"/>
    <property type="project" value="GOC"/>
</dbReference>
<dbReference type="GO" id="GO:0009245">
    <property type="term" value="P:lipid A biosynthetic process"/>
    <property type="evidence" value="ECO:0007669"/>
    <property type="project" value="UniProtKB-UniRule"/>
</dbReference>
<keyword evidence="7 11" id="KW-0808">Transferase</keyword>
<dbReference type="PANTHER" id="PTHR30372">
    <property type="entry name" value="LIPID-A-DISACCHARIDE SYNTHASE"/>
    <property type="match status" value="1"/>
</dbReference>
<dbReference type="NCBIfam" id="TIGR00215">
    <property type="entry name" value="lpxB"/>
    <property type="match status" value="1"/>
</dbReference>
<dbReference type="GO" id="GO:0005543">
    <property type="term" value="F:phospholipid binding"/>
    <property type="evidence" value="ECO:0007669"/>
    <property type="project" value="TreeGrafter"/>
</dbReference>
<dbReference type="EC" id="2.4.1.182" evidence="2 10"/>
<evidence type="ECO:0000256" key="10">
    <source>
        <dbReference type="NCBIfam" id="TIGR00215"/>
    </source>
</evidence>
<evidence type="ECO:0000256" key="1">
    <source>
        <dbReference type="ARBA" id="ARBA00002056"/>
    </source>
</evidence>
<comment type="function">
    <text evidence="1">Condensation of UDP-2,3-diacylglucosamine and 2,3-diacylglucosamine-1-phosphate to form lipid A disaccharide, a precursor of lipid A, a phosphorylated glycolipid that anchors the lipopolysaccharide to the outer membrane of the cell.</text>
</comment>
<reference evidence="12" key="1">
    <citation type="submission" date="2011-06" db="EMBL/GenBank/DDBJ databases">
        <title>The complete genome of chromosome of Runella slithyformis DSM 19594.</title>
        <authorList>
            <consortium name="US DOE Joint Genome Institute (JGI-PGF)"/>
            <person name="Lucas S."/>
            <person name="Han J."/>
            <person name="Lapidus A."/>
            <person name="Bruce D."/>
            <person name="Goodwin L."/>
            <person name="Pitluck S."/>
            <person name="Peters L."/>
            <person name="Kyrpides N."/>
            <person name="Mavromatis K."/>
            <person name="Ivanova N."/>
            <person name="Ovchinnikova G."/>
            <person name="Zhang X."/>
            <person name="Misra M."/>
            <person name="Detter J.C."/>
            <person name="Tapia R."/>
            <person name="Han C."/>
            <person name="Land M."/>
            <person name="Hauser L."/>
            <person name="Markowitz V."/>
            <person name="Cheng J.-F."/>
            <person name="Hugenholtz P."/>
            <person name="Woyke T."/>
            <person name="Wu D."/>
            <person name="Tindall B."/>
            <person name="Faehrich R."/>
            <person name="Brambilla E."/>
            <person name="Klenk H.-P."/>
            <person name="Eisen J.A."/>
        </authorList>
    </citation>
    <scope>NUCLEOTIDE SEQUENCE [LARGE SCALE GENOMIC DNA]</scope>
    <source>
        <strain evidence="12">ATCC 29530 / DSM 19594 / LMG 11500 / NCIMB 11436 / LSU 4</strain>
    </source>
</reference>
<gene>
    <name evidence="11" type="ordered locus">Runsl_3468</name>
</gene>
<evidence type="ECO:0000313" key="12">
    <source>
        <dbReference type="Proteomes" id="UP000000493"/>
    </source>
</evidence>
<dbReference type="Pfam" id="PF02684">
    <property type="entry name" value="LpxB"/>
    <property type="match status" value="1"/>
</dbReference>
<sequence length="384" mass="43423">MLNYSTDTPMKYYLIAGERSGDLHGSNLIKAIKQHDPDAEFRAWGGDMMQNAGAVLVKHYSKMAFMGFWEVAKNALTISGFLKECKTDLSAYRPDALILIDYAGFNMRMARFAHENGVQTFYYISPKVWAWNQNRALKLKRDVDRLFVIFPFEKAFFRRFDYEVDYVGNPLFDAIADFTPNPDFRTQNSLDPHKPIIALLPGSRRQEVEQMLTVMTSTKSQFPEYQYVIAGVSNLPDDLYKSFEDEGVKCVTNEAYNLLSVASAALVTSGTATLETALFNVPQVVCYKTGALSYLIARQLIRVPYISLVNLVAEKEAVKELIQNELTTERLTEELRAVLPGGARREVQLEDYCHVKALLGEKGASEKAGRLMVHYLTEALKAKK</sequence>
<reference evidence="11 12" key="2">
    <citation type="journal article" date="2012" name="Stand. Genomic Sci.">
        <title>Complete genome sequence of the aquatic bacterium Runella slithyformis type strain (LSU 4(T)).</title>
        <authorList>
            <person name="Copeland A."/>
            <person name="Zhang X."/>
            <person name="Misra M."/>
            <person name="Lapidus A."/>
            <person name="Nolan M."/>
            <person name="Lucas S."/>
            <person name="Deshpande S."/>
            <person name="Cheng J.F."/>
            <person name="Tapia R."/>
            <person name="Goodwin L.A."/>
            <person name="Pitluck S."/>
            <person name="Liolios K."/>
            <person name="Pagani I."/>
            <person name="Ivanova N."/>
            <person name="Mikhailova N."/>
            <person name="Pati A."/>
            <person name="Chen A."/>
            <person name="Palaniappan K."/>
            <person name="Land M."/>
            <person name="Hauser L."/>
            <person name="Pan C."/>
            <person name="Jeffries C.D."/>
            <person name="Detter J.C."/>
            <person name="Brambilla E.M."/>
            <person name="Rohde M."/>
            <person name="Djao O.D."/>
            <person name="Goker M."/>
            <person name="Sikorski J."/>
            <person name="Tindall B.J."/>
            <person name="Woyke T."/>
            <person name="Bristow J."/>
            <person name="Eisen J.A."/>
            <person name="Markowitz V."/>
            <person name="Hugenholtz P."/>
            <person name="Kyrpides N.C."/>
            <person name="Klenk H.P."/>
            <person name="Mavromatis K."/>
        </authorList>
    </citation>
    <scope>NUCLEOTIDE SEQUENCE [LARGE SCALE GENOMIC DNA]</scope>
    <source>
        <strain evidence="12">ATCC 29530 / DSM 19594 / LMG 11500 / NCIMB 11436 / LSU 4</strain>
    </source>
</reference>
<evidence type="ECO:0000256" key="6">
    <source>
        <dbReference type="ARBA" id="ARBA00022676"/>
    </source>
</evidence>
<dbReference type="AlphaFoldDB" id="A0A7U3ZMC7"/>
<evidence type="ECO:0000256" key="2">
    <source>
        <dbReference type="ARBA" id="ARBA00012687"/>
    </source>
</evidence>
<keyword evidence="8" id="KW-0443">Lipid metabolism</keyword>
<name>A0A7U3ZMC7_RUNSL</name>
<evidence type="ECO:0000313" key="11">
    <source>
        <dbReference type="EMBL" id="AEI49832.1"/>
    </source>
</evidence>
<comment type="catalytic activity">
    <reaction evidence="9">
        <text>a lipid X + a UDP-2-N,3-O-bis[(3R)-3-hydroxyacyl]-alpha-D-glucosamine = a lipid A disaccharide + UDP + H(+)</text>
        <dbReference type="Rhea" id="RHEA:67828"/>
        <dbReference type="ChEBI" id="CHEBI:15378"/>
        <dbReference type="ChEBI" id="CHEBI:58223"/>
        <dbReference type="ChEBI" id="CHEBI:137748"/>
        <dbReference type="ChEBI" id="CHEBI:176338"/>
        <dbReference type="ChEBI" id="CHEBI:176343"/>
        <dbReference type="EC" id="2.4.1.182"/>
    </reaction>
</comment>
<organism evidence="11 12">
    <name type="scientific">Runella slithyformis (strain ATCC 29530 / DSM 19594 / LMG 11500 / NCIMB 11436 / LSU 4)</name>
    <dbReference type="NCBI Taxonomy" id="761193"/>
    <lineage>
        <taxon>Bacteria</taxon>
        <taxon>Pseudomonadati</taxon>
        <taxon>Bacteroidota</taxon>
        <taxon>Cytophagia</taxon>
        <taxon>Cytophagales</taxon>
        <taxon>Spirosomataceae</taxon>
        <taxon>Runella</taxon>
    </lineage>
</organism>
<keyword evidence="12" id="KW-1185">Reference proteome</keyword>
<dbReference type="KEGG" id="rsi:Runsl_3468"/>
<evidence type="ECO:0000256" key="8">
    <source>
        <dbReference type="ARBA" id="ARBA00023098"/>
    </source>
</evidence>
<evidence type="ECO:0000256" key="4">
    <source>
        <dbReference type="ARBA" id="ARBA00022516"/>
    </source>
</evidence>